<keyword evidence="3" id="KW-1185">Reference proteome</keyword>
<accession>A0ABW6RW16</accession>
<protein>
    <submittedName>
        <fullName evidence="2">Uncharacterized protein</fullName>
    </submittedName>
</protein>
<comment type="caution">
    <text evidence="2">The sequence shown here is derived from an EMBL/GenBank/DDBJ whole genome shotgun (WGS) entry which is preliminary data.</text>
</comment>
<reference evidence="2 3" key="1">
    <citation type="submission" date="2024-10" db="EMBL/GenBank/DDBJ databases">
        <title>The Natural Products Discovery Center: Release of the First 8490 Sequenced Strains for Exploring Actinobacteria Biosynthetic Diversity.</title>
        <authorList>
            <person name="Kalkreuter E."/>
            <person name="Kautsar S.A."/>
            <person name="Yang D."/>
            <person name="Bader C.D."/>
            <person name="Teijaro C.N."/>
            <person name="Fluegel L."/>
            <person name="Davis C.M."/>
            <person name="Simpson J.R."/>
            <person name="Lauterbach L."/>
            <person name="Steele A.D."/>
            <person name="Gui C."/>
            <person name="Meng S."/>
            <person name="Li G."/>
            <person name="Viehrig K."/>
            <person name="Ye F."/>
            <person name="Su P."/>
            <person name="Kiefer A.F."/>
            <person name="Nichols A."/>
            <person name="Cepeda A.J."/>
            <person name="Yan W."/>
            <person name="Fan B."/>
            <person name="Jiang Y."/>
            <person name="Adhikari A."/>
            <person name="Zheng C.-J."/>
            <person name="Schuster L."/>
            <person name="Cowan T.M."/>
            <person name="Smanski M.J."/>
            <person name="Chevrette M.G."/>
            <person name="De Carvalho L.P.S."/>
            <person name="Shen B."/>
        </authorList>
    </citation>
    <scope>NUCLEOTIDE SEQUENCE [LARGE SCALE GENOMIC DNA]</scope>
    <source>
        <strain evidence="2 3">NPDC002593</strain>
    </source>
</reference>
<feature type="region of interest" description="Disordered" evidence="1">
    <location>
        <begin position="1"/>
        <end position="34"/>
    </location>
</feature>
<organism evidence="2 3">
    <name type="scientific">Nocardia jiangxiensis</name>
    <dbReference type="NCBI Taxonomy" id="282685"/>
    <lineage>
        <taxon>Bacteria</taxon>
        <taxon>Bacillati</taxon>
        <taxon>Actinomycetota</taxon>
        <taxon>Actinomycetes</taxon>
        <taxon>Mycobacteriales</taxon>
        <taxon>Nocardiaceae</taxon>
        <taxon>Nocardia</taxon>
    </lineage>
</organism>
<evidence type="ECO:0000256" key="1">
    <source>
        <dbReference type="SAM" id="MobiDB-lite"/>
    </source>
</evidence>
<proteinExistence type="predicted"/>
<name>A0ABW6RW16_9NOCA</name>
<sequence>MTQVAAPAGRTTAPGTPPRVLPVTAGEGNQHRGDVDAFTERVPRIGARLSPTVVIGTSGEISGDIRNVFRDGSMFYSGAFPTRTDVLVPEISSSRGGDIVTVERNRATGCGPQQVGSAELTATVPALYHVSGFEYI</sequence>
<evidence type="ECO:0000313" key="3">
    <source>
        <dbReference type="Proteomes" id="UP001601992"/>
    </source>
</evidence>
<dbReference type="EMBL" id="JBIAQY010000003">
    <property type="protein sequence ID" value="MFF3568192.1"/>
    <property type="molecule type" value="Genomic_DNA"/>
</dbReference>
<dbReference type="Proteomes" id="UP001601992">
    <property type="component" value="Unassembled WGS sequence"/>
</dbReference>
<gene>
    <name evidence="2" type="ORF">ACFYXQ_10515</name>
</gene>
<evidence type="ECO:0000313" key="2">
    <source>
        <dbReference type="EMBL" id="MFF3568192.1"/>
    </source>
</evidence>
<dbReference type="RefSeq" id="WP_157186149.1">
    <property type="nucleotide sequence ID" value="NZ_JBIAQY010000003.1"/>
</dbReference>
<feature type="compositionally biased region" description="Low complexity" evidence="1">
    <location>
        <begin position="1"/>
        <end position="14"/>
    </location>
</feature>